<dbReference type="PANTHER" id="PTHR48182:SF2">
    <property type="entry name" value="PROTEIN SERAC1"/>
    <property type="match status" value="1"/>
</dbReference>
<dbReference type="InterPro" id="IPR029058">
    <property type="entry name" value="AB_hydrolase_fold"/>
</dbReference>
<evidence type="ECO:0000256" key="7">
    <source>
        <dbReference type="SAM" id="MobiDB-lite"/>
    </source>
</evidence>
<protein>
    <submittedName>
        <fullName evidence="8">Nephrocystin-3</fullName>
    </submittedName>
</protein>
<dbReference type="Pfam" id="PF13374">
    <property type="entry name" value="TPR_10"/>
    <property type="match status" value="1"/>
</dbReference>
<dbReference type="Gene3D" id="3.40.50.1820">
    <property type="entry name" value="alpha/beta hydrolase"/>
    <property type="match status" value="1"/>
</dbReference>
<dbReference type="PANTHER" id="PTHR48182">
    <property type="entry name" value="PROTEIN SERAC1"/>
    <property type="match status" value="1"/>
</dbReference>
<dbReference type="InterPro" id="IPR011990">
    <property type="entry name" value="TPR-like_helical_dom_sf"/>
</dbReference>
<dbReference type="InterPro" id="IPR052374">
    <property type="entry name" value="SERAC1"/>
</dbReference>
<dbReference type="Proteomes" id="UP000036947">
    <property type="component" value="Unassembled WGS sequence"/>
</dbReference>
<accession>A0A0L0NCP3</accession>
<keyword evidence="9" id="KW-1185">Reference proteome</keyword>
<evidence type="ECO:0000256" key="2">
    <source>
        <dbReference type="ARBA" id="ARBA00004240"/>
    </source>
</evidence>
<dbReference type="GO" id="GO:0005739">
    <property type="term" value="C:mitochondrion"/>
    <property type="evidence" value="ECO:0007669"/>
    <property type="project" value="UniProtKB-SubCell"/>
</dbReference>
<comment type="caution">
    <text evidence="8">The sequence shown here is derived from an EMBL/GenBank/DDBJ whole genome shotgun (WGS) entry which is preliminary data.</text>
</comment>
<evidence type="ECO:0000256" key="4">
    <source>
        <dbReference type="ARBA" id="ARBA00022824"/>
    </source>
</evidence>
<feature type="region of interest" description="Disordered" evidence="7">
    <location>
        <begin position="1043"/>
        <end position="1062"/>
    </location>
</feature>
<reference evidence="8 9" key="1">
    <citation type="journal article" date="2015" name="BMC Genomics">
        <title>The genome of the truffle-parasite Tolypocladium ophioglossoides and the evolution of antifungal peptaibiotics.</title>
        <authorList>
            <person name="Quandt C.A."/>
            <person name="Bushley K.E."/>
            <person name="Spatafora J.W."/>
        </authorList>
    </citation>
    <scope>NUCLEOTIDE SEQUENCE [LARGE SCALE GENOMIC DNA]</scope>
    <source>
        <strain evidence="8 9">CBS 100239</strain>
    </source>
</reference>
<evidence type="ECO:0000313" key="9">
    <source>
        <dbReference type="Proteomes" id="UP000036947"/>
    </source>
</evidence>
<comment type="subcellular location">
    <subcellularLocation>
        <location evidence="2">Endoplasmic reticulum</location>
    </subcellularLocation>
    <subcellularLocation>
        <location evidence="3">Membrane</location>
    </subcellularLocation>
    <subcellularLocation>
        <location evidence="1">Mitochondrion</location>
    </subcellularLocation>
</comment>
<dbReference type="GO" id="GO:0016020">
    <property type="term" value="C:membrane"/>
    <property type="evidence" value="ECO:0007669"/>
    <property type="project" value="UniProtKB-SubCell"/>
</dbReference>
<name>A0A0L0NCP3_TOLOC</name>
<dbReference type="STRING" id="1163406.A0A0L0NCP3"/>
<dbReference type="AlphaFoldDB" id="A0A0L0NCP3"/>
<evidence type="ECO:0000256" key="6">
    <source>
        <dbReference type="ARBA" id="ARBA00023136"/>
    </source>
</evidence>
<evidence type="ECO:0000256" key="3">
    <source>
        <dbReference type="ARBA" id="ARBA00004370"/>
    </source>
</evidence>
<dbReference type="Gene3D" id="1.25.40.10">
    <property type="entry name" value="Tetratricopeptide repeat domain"/>
    <property type="match status" value="2"/>
</dbReference>
<dbReference type="SUPFAM" id="SSF52540">
    <property type="entry name" value="P-loop containing nucleoside triphosphate hydrolases"/>
    <property type="match status" value="1"/>
</dbReference>
<dbReference type="EMBL" id="LFRF01000007">
    <property type="protein sequence ID" value="KND91932.1"/>
    <property type="molecule type" value="Genomic_DNA"/>
</dbReference>
<evidence type="ECO:0000256" key="1">
    <source>
        <dbReference type="ARBA" id="ARBA00004173"/>
    </source>
</evidence>
<keyword evidence="6" id="KW-0472">Membrane</keyword>
<proteinExistence type="predicted"/>
<keyword evidence="4" id="KW-0256">Endoplasmic reticulum</keyword>
<dbReference type="OrthoDB" id="7464126at2759"/>
<dbReference type="SUPFAM" id="SSF53474">
    <property type="entry name" value="alpha/beta-Hydrolases"/>
    <property type="match status" value="1"/>
</dbReference>
<sequence length="1127" mass="124089">MEDALGPLRGLLHRVRGAVSRQRSSEISGLRVVRDPSDAEIDIVAVHGLGGQGFRSWITWDPKAGKPKSWLEELLAADVPSARIMTYGYISDGVSYRYIVRNIVYGRALDLAKVLATQRQRDGTNRRPLFFIAHSLGGWIVKRALIISSEAAGPELKDVELSTCGVAFFGTLSPGRPSSPSPLAHVIRRTTSGLRDDSRSQKAFPMQPHASDMEWLESQMEAFKAITANLPRLSFYETKKSQDGFIVEQRHSIAGSDGSQIGLKAAHSDLITFQGRDANYRTFIGNFREMVGKARSSGLLESKRKVFDLATGKSLQSLEYLTAGFSIPYKLPPEPGHLVTRQDLLDSLDAILNPEADPLTLHLGIANLWGLEGTGKSTLARHYAEINKSKLSFVFWIRAESWETVVASYLEFATALVTHYSKDATRSQVENDLGLTGVEDMLKVKSVMQLDTLRVKSIVRAVRDWLLRPDNGSWLLVFDNVEPSYDIFDFIPLTLSGKIILTSRDSNCCSWGTRLHVDAMKEKEAIELLDAVLGGTVLNRPVQGMLDAVASTELEETDGPSEEAASRAVEQLEYHPQNIALAASTMRNKGLTVFDYQSKVEAKMPLTLLGSTIHQSPVTRTILRISAMLSASMIPVTLFSASSHLKTVPARFTNIFAEMKAYQDLDHLDDVLQYLLDQNFIQTPSSEPSSSAYSTPSSSPSTQSSTSFDTFVVDPVARNHVRQTLTSDEKVEHAWLACNVCVDGIREKESDSSTLHEIHGFGRIMAPHAKTCYDDWSGVLEGPEDEDVAWHVLGNVCMTQGATDQAIGCFELSLRQNSNMDAIERIQTSLSLATLLQQAGQHKRSGEVLSEIDVASIDTAMGFRVALAKASAAAAQGELGYAEDQYESLEVEQEQALGPTDIATVGTVQALASTLEKLGKLEEAQALYRRVYISYQNIFGQSHPMTLEALESLASISKDAFAIDEAEALYQQSVDIKTRTLGADHPSTAHAIQNLAVIDDLRSRYPAARDKYQRALAIIAPSLGRAHPLYTTTMENLALSSRWHGHSLPPSPEPSPSSPRASAFREAERLYLDVLQIKKSARELYDEDEVLATGSKLCEMYENEGFFAEGRPERVDSLKGLLRRGTV</sequence>
<feature type="region of interest" description="Disordered" evidence="7">
    <location>
        <begin position="686"/>
        <end position="707"/>
    </location>
</feature>
<dbReference type="GO" id="GO:0005783">
    <property type="term" value="C:endoplasmic reticulum"/>
    <property type="evidence" value="ECO:0007669"/>
    <property type="project" value="UniProtKB-SubCell"/>
</dbReference>
<dbReference type="Gene3D" id="3.40.50.300">
    <property type="entry name" value="P-loop containing nucleotide triphosphate hydrolases"/>
    <property type="match status" value="1"/>
</dbReference>
<evidence type="ECO:0000256" key="5">
    <source>
        <dbReference type="ARBA" id="ARBA00023128"/>
    </source>
</evidence>
<keyword evidence="5" id="KW-0496">Mitochondrion</keyword>
<dbReference type="InterPro" id="IPR027417">
    <property type="entry name" value="P-loop_NTPase"/>
</dbReference>
<evidence type="ECO:0000313" key="8">
    <source>
        <dbReference type="EMBL" id="KND91932.1"/>
    </source>
</evidence>
<gene>
    <name evidence="8" type="ORF">TOPH_03450</name>
</gene>
<organism evidence="8 9">
    <name type="scientific">Tolypocladium ophioglossoides (strain CBS 100239)</name>
    <name type="common">Snaketongue truffleclub</name>
    <name type="synonym">Elaphocordyceps ophioglossoides</name>
    <dbReference type="NCBI Taxonomy" id="1163406"/>
    <lineage>
        <taxon>Eukaryota</taxon>
        <taxon>Fungi</taxon>
        <taxon>Dikarya</taxon>
        <taxon>Ascomycota</taxon>
        <taxon>Pezizomycotina</taxon>
        <taxon>Sordariomycetes</taxon>
        <taxon>Hypocreomycetidae</taxon>
        <taxon>Hypocreales</taxon>
        <taxon>Ophiocordycipitaceae</taxon>
        <taxon>Tolypocladium</taxon>
    </lineage>
</organism>
<dbReference type="Pfam" id="PF13424">
    <property type="entry name" value="TPR_12"/>
    <property type="match status" value="1"/>
</dbReference>
<dbReference type="SUPFAM" id="SSF48452">
    <property type="entry name" value="TPR-like"/>
    <property type="match status" value="2"/>
</dbReference>